<dbReference type="PANTHER" id="PTHR30212">
    <property type="entry name" value="PROTEIN YIIM"/>
    <property type="match status" value="1"/>
</dbReference>
<dbReference type="PROSITE" id="PS51340">
    <property type="entry name" value="MOSC"/>
    <property type="match status" value="1"/>
</dbReference>
<dbReference type="Gene3D" id="2.40.33.20">
    <property type="entry name" value="PK beta-barrel domain-like"/>
    <property type="match status" value="1"/>
</dbReference>
<feature type="domain" description="MOSC" evidence="2">
    <location>
        <begin position="35"/>
        <end position="193"/>
    </location>
</feature>
<dbReference type="InterPro" id="IPR005302">
    <property type="entry name" value="MoCF_Sase_C"/>
</dbReference>
<protein>
    <submittedName>
        <fullName evidence="3">MOSC domain-containing protein</fullName>
    </submittedName>
</protein>
<gene>
    <name evidence="3" type="ORF">LOC71_20160</name>
</gene>
<feature type="compositionally biased region" description="Basic and acidic residues" evidence="1">
    <location>
        <begin position="116"/>
        <end position="133"/>
    </location>
</feature>
<comment type="caution">
    <text evidence="3">The sequence shown here is derived from an EMBL/GenBank/DDBJ whole genome shotgun (WGS) entry which is preliminary data.</text>
</comment>
<dbReference type="InterPro" id="IPR011037">
    <property type="entry name" value="Pyrv_Knase-like_insert_dom_sf"/>
</dbReference>
<evidence type="ECO:0000313" key="4">
    <source>
        <dbReference type="Proteomes" id="UP001430306"/>
    </source>
</evidence>
<sequence length="245" mass="27360">MHDSLRIVSVQIGQCRSYLKDGDPSKPWTSAIDKRVVDDAIDVGAMGLAGDEQADKKNHGGVDKAVLGYCQPHFSQWNQEFPEINWGPGAFGENLTLDGWLESDVCIGDVFECRGPESNPSDRDDRSAGKSDTKPSQGLRLQISQPREPCWKLSQRWGLPKLAVRVQQTRRTGWYFRVLNPGQVQAGATLHLIERPAPEFTIETANDILFAKPRDAEADLKLAACEPLSEAWKENLIRRNAKHVE</sequence>
<proteinExistence type="predicted"/>
<dbReference type="Pfam" id="PF03473">
    <property type="entry name" value="MOSC"/>
    <property type="match status" value="1"/>
</dbReference>
<accession>A0ABS8NM51</accession>
<keyword evidence="4" id="KW-1185">Reference proteome</keyword>
<dbReference type="InterPro" id="IPR005163">
    <property type="entry name" value="Tri_helical_YiiM-like"/>
</dbReference>
<dbReference type="Proteomes" id="UP001430306">
    <property type="component" value="Unassembled WGS sequence"/>
</dbReference>
<dbReference type="RefSeq" id="WP_230276311.1">
    <property type="nucleotide sequence ID" value="NZ_JAJKFW010000057.1"/>
</dbReference>
<organism evidence="3 4">
    <name type="scientific">Rhodopirellula halodulae</name>
    <dbReference type="NCBI Taxonomy" id="2894198"/>
    <lineage>
        <taxon>Bacteria</taxon>
        <taxon>Pseudomonadati</taxon>
        <taxon>Planctomycetota</taxon>
        <taxon>Planctomycetia</taxon>
        <taxon>Pirellulales</taxon>
        <taxon>Pirellulaceae</taxon>
        <taxon>Rhodopirellula</taxon>
    </lineage>
</organism>
<dbReference type="EMBL" id="JAJKFW010000057">
    <property type="protein sequence ID" value="MCC9644595.1"/>
    <property type="molecule type" value="Genomic_DNA"/>
</dbReference>
<dbReference type="PANTHER" id="PTHR30212:SF2">
    <property type="entry name" value="PROTEIN YIIM"/>
    <property type="match status" value="1"/>
</dbReference>
<evidence type="ECO:0000259" key="2">
    <source>
        <dbReference type="PROSITE" id="PS51340"/>
    </source>
</evidence>
<feature type="region of interest" description="Disordered" evidence="1">
    <location>
        <begin position="116"/>
        <end position="141"/>
    </location>
</feature>
<dbReference type="SUPFAM" id="SSF50800">
    <property type="entry name" value="PK beta-barrel domain-like"/>
    <property type="match status" value="1"/>
</dbReference>
<dbReference type="InterPro" id="IPR052353">
    <property type="entry name" value="Benzoxazolinone_Detox_Enz"/>
</dbReference>
<reference evidence="3" key="1">
    <citation type="submission" date="2021-11" db="EMBL/GenBank/DDBJ databases">
        <title>Genome sequence.</title>
        <authorList>
            <person name="Sun Q."/>
        </authorList>
    </citation>
    <scope>NUCLEOTIDE SEQUENCE</scope>
    <source>
        <strain evidence="3">JC740</strain>
    </source>
</reference>
<name>A0ABS8NM51_9BACT</name>
<evidence type="ECO:0000256" key="1">
    <source>
        <dbReference type="SAM" id="MobiDB-lite"/>
    </source>
</evidence>
<dbReference type="Pfam" id="PF03475">
    <property type="entry name" value="YiiM_3-alpha"/>
    <property type="match status" value="1"/>
</dbReference>
<evidence type="ECO:0000313" key="3">
    <source>
        <dbReference type="EMBL" id="MCC9644595.1"/>
    </source>
</evidence>